<proteinExistence type="predicted"/>
<evidence type="ECO:0000313" key="2">
    <source>
        <dbReference type="EMBL" id="PZX56385.1"/>
    </source>
</evidence>
<name>A0A2W7RZR1_9RHOB</name>
<feature type="compositionally biased region" description="Basic and acidic residues" evidence="1">
    <location>
        <begin position="69"/>
        <end position="125"/>
    </location>
</feature>
<protein>
    <submittedName>
        <fullName evidence="2">Uncharacterized protein</fullName>
    </submittedName>
</protein>
<sequence>MLDANRERPHRLHRRNKPVPHGMTPQNGAQRHPLEAGEFDIVAREHVNHRRAHQPVETGNLQQHKRHHRQDDLRQLQEGRLPRAQQRDRGQQVEDLRAEQQDQQHPEHEFRHGVDRDAEEHDDTVRQPVAAADPASAGCWTRSRTDCCGVLKRRRGRCGSTASPCRSRLLSGIRRPAHGTRSGRAATWCRRPPRMPRDHLRTSCPDPVFPSGSCRRGPSASLSTSRSRPCPGGSEARPAQRPTGNARRRARD</sequence>
<evidence type="ECO:0000313" key="3">
    <source>
        <dbReference type="Proteomes" id="UP000249538"/>
    </source>
</evidence>
<comment type="caution">
    <text evidence="2">The sequence shown here is derived from an EMBL/GenBank/DDBJ whole genome shotgun (WGS) entry which is preliminary data.</text>
</comment>
<accession>A0A2W7RZR1</accession>
<feature type="compositionally biased region" description="Basic residues" evidence="1">
    <location>
        <begin position="8"/>
        <end position="18"/>
    </location>
</feature>
<dbReference type="Proteomes" id="UP000249538">
    <property type="component" value="Unassembled WGS sequence"/>
</dbReference>
<organism evidence="2 3">
    <name type="scientific">Cereibacter changlensis</name>
    <dbReference type="NCBI Taxonomy" id="402884"/>
    <lineage>
        <taxon>Bacteria</taxon>
        <taxon>Pseudomonadati</taxon>
        <taxon>Pseudomonadota</taxon>
        <taxon>Alphaproteobacteria</taxon>
        <taxon>Rhodobacterales</taxon>
        <taxon>Paracoccaceae</taxon>
        <taxon>Cereibacter</taxon>
    </lineage>
</organism>
<gene>
    <name evidence="2" type="ORF">LX76_01414</name>
</gene>
<evidence type="ECO:0000256" key="1">
    <source>
        <dbReference type="SAM" id="MobiDB-lite"/>
    </source>
</evidence>
<feature type="region of interest" description="Disordered" evidence="1">
    <location>
        <begin position="1"/>
        <end position="125"/>
    </location>
</feature>
<feature type="region of interest" description="Disordered" evidence="1">
    <location>
        <begin position="173"/>
        <end position="252"/>
    </location>
</feature>
<dbReference type="AlphaFoldDB" id="A0A2W7RZR1"/>
<reference evidence="2 3" key="1">
    <citation type="submission" date="2018-06" db="EMBL/GenBank/DDBJ databases">
        <title>Genomic Encyclopedia of Archaeal and Bacterial Type Strains, Phase II (KMG-II): from individual species to whole genera.</title>
        <authorList>
            <person name="Goeker M."/>
        </authorList>
    </citation>
    <scope>NUCLEOTIDE SEQUENCE [LARGE SCALE GENOMIC DNA]</scope>
    <source>
        <strain evidence="2 3">DSM 18774</strain>
    </source>
</reference>
<dbReference type="EMBL" id="QKZS01000003">
    <property type="protein sequence ID" value="PZX56385.1"/>
    <property type="molecule type" value="Genomic_DNA"/>
</dbReference>